<dbReference type="GO" id="GO:0008270">
    <property type="term" value="F:zinc ion binding"/>
    <property type="evidence" value="ECO:0007669"/>
    <property type="project" value="UniProtKB-KW"/>
</dbReference>
<evidence type="ECO:0000256" key="1">
    <source>
        <dbReference type="PROSITE-ProRule" id="PRU00042"/>
    </source>
</evidence>
<dbReference type="InterPro" id="IPR013087">
    <property type="entry name" value="Znf_C2H2_type"/>
</dbReference>
<comment type="caution">
    <text evidence="3">The sequence shown here is derived from an EMBL/GenBank/DDBJ whole genome shotgun (WGS) entry which is preliminary data.</text>
</comment>
<proteinExistence type="predicted"/>
<accession>A0A9Q1QU68</accession>
<dbReference type="EMBL" id="JAJAGQ010000023">
    <property type="protein sequence ID" value="KAJ8527608.1"/>
    <property type="molecule type" value="Genomic_DNA"/>
</dbReference>
<dbReference type="OrthoDB" id="6077919at2759"/>
<dbReference type="SMART" id="SM00355">
    <property type="entry name" value="ZnF_C2H2"/>
    <property type="match status" value="1"/>
</dbReference>
<name>A0A9Q1QU68_9SOLA</name>
<dbReference type="PANTHER" id="PTHR47591">
    <property type="entry name" value="ZINC FINGER PROTEIN ZAT2-RELATED"/>
    <property type="match status" value="1"/>
</dbReference>
<organism evidence="3 4">
    <name type="scientific">Anisodus acutangulus</name>
    <dbReference type="NCBI Taxonomy" id="402998"/>
    <lineage>
        <taxon>Eukaryota</taxon>
        <taxon>Viridiplantae</taxon>
        <taxon>Streptophyta</taxon>
        <taxon>Embryophyta</taxon>
        <taxon>Tracheophyta</taxon>
        <taxon>Spermatophyta</taxon>
        <taxon>Magnoliopsida</taxon>
        <taxon>eudicotyledons</taxon>
        <taxon>Gunneridae</taxon>
        <taxon>Pentapetalae</taxon>
        <taxon>asterids</taxon>
        <taxon>lamiids</taxon>
        <taxon>Solanales</taxon>
        <taxon>Solanaceae</taxon>
        <taxon>Solanoideae</taxon>
        <taxon>Hyoscyameae</taxon>
        <taxon>Anisodus</taxon>
    </lineage>
</organism>
<dbReference type="SUPFAM" id="SSF57667">
    <property type="entry name" value="beta-beta-alpha zinc fingers"/>
    <property type="match status" value="1"/>
</dbReference>
<gene>
    <name evidence="3" type="ORF">K7X08_015059</name>
</gene>
<evidence type="ECO:0000313" key="3">
    <source>
        <dbReference type="EMBL" id="KAJ8527608.1"/>
    </source>
</evidence>
<dbReference type="Pfam" id="PF13912">
    <property type="entry name" value="zf-C2H2_6"/>
    <property type="match status" value="1"/>
</dbReference>
<dbReference type="AlphaFoldDB" id="A0A9Q1QU68"/>
<evidence type="ECO:0000259" key="2">
    <source>
        <dbReference type="PROSITE" id="PS50157"/>
    </source>
</evidence>
<keyword evidence="1" id="KW-0863">Zinc-finger</keyword>
<dbReference type="PROSITE" id="PS50157">
    <property type="entry name" value="ZINC_FINGER_C2H2_2"/>
    <property type="match status" value="1"/>
</dbReference>
<evidence type="ECO:0000313" key="4">
    <source>
        <dbReference type="Proteomes" id="UP001152561"/>
    </source>
</evidence>
<dbReference type="PANTHER" id="PTHR47591:SF1">
    <property type="entry name" value="ZINC FINGER PROTEIN ZAT2-RELATED"/>
    <property type="match status" value="1"/>
</dbReference>
<dbReference type="PROSITE" id="PS00028">
    <property type="entry name" value="ZINC_FINGER_C2H2_1"/>
    <property type="match status" value="1"/>
</dbReference>
<keyword evidence="1" id="KW-0479">Metal-binding</keyword>
<feature type="domain" description="C2H2-type" evidence="2">
    <location>
        <begin position="90"/>
        <end position="117"/>
    </location>
</feature>
<keyword evidence="4" id="KW-1185">Reference proteome</keyword>
<dbReference type="Proteomes" id="UP001152561">
    <property type="component" value="Unassembled WGS sequence"/>
</dbReference>
<dbReference type="InterPro" id="IPR036236">
    <property type="entry name" value="Znf_C2H2_sf"/>
</dbReference>
<protein>
    <recommendedName>
        <fullName evidence="2">C2H2-type domain-containing protein</fullName>
    </recommendedName>
</protein>
<sequence length="292" mass="33223">MVDDQEHRGTETLWINLKIPKEEQVKDDQHIFGLKDEDKGKALGGHTRIHVQPANKEEYISGEKHKRLNQEIDIPKKKKKGIHNDEPAIISCSVCGKNFPSMKSLFGHMRCHPDRDWRGIQPPSNNNMSDHQKVDDLCTVVDGSSVTAKRGRSRNKPIIQDCSSEEDQQVHDAVQYLMLLAYGDSLKSGGIVDEELEIKNSNSLSYKAGTKKRTIEGTNICQMKRIRRRGRKMMKLKDLGSIQDVHQNTVFSVPEKYNEFNMDVQNPVEECEEEGASCSKLFVESTNECKNI</sequence>
<reference evidence="4" key="1">
    <citation type="journal article" date="2023" name="Proc. Natl. Acad. Sci. U.S.A.">
        <title>Genomic and structural basis for evolution of tropane alkaloid biosynthesis.</title>
        <authorList>
            <person name="Wanga Y.-J."/>
            <person name="Taina T."/>
            <person name="Yua J.-Y."/>
            <person name="Lia J."/>
            <person name="Xua B."/>
            <person name="Chenc J."/>
            <person name="D'Auriad J.C."/>
            <person name="Huanga J.-P."/>
            <person name="Huanga S.-X."/>
        </authorList>
    </citation>
    <scope>NUCLEOTIDE SEQUENCE [LARGE SCALE GENOMIC DNA]</scope>
    <source>
        <strain evidence="4">cv. KIB-2019</strain>
    </source>
</reference>
<keyword evidence="1" id="KW-0862">Zinc</keyword>